<gene>
    <name evidence="2" type="ORF">CKAH01_04994</name>
</gene>
<organism evidence="2 3">
    <name type="scientific">Colletotrichum kahawae</name>
    <name type="common">Coffee berry disease fungus</name>
    <dbReference type="NCBI Taxonomy" id="34407"/>
    <lineage>
        <taxon>Eukaryota</taxon>
        <taxon>Fungi</taxon>
        <taxon>Dikarya</taxon>
        <taxon>Ascomycota</taxon>
        <taxon>Pezizomycotina</taxon>
        <taxon>Sordariomycetes</taxon>
        <taxon>Hypocreomycetidae</taxon>
        <taxon>Glomerellales</taxon>
        <taxon>Glomerellaceae</taxon>
        <taxon>Colletotrichum</taxon>
        <taxon>Colletotrichum gloeosporioides species complex</taxon>
    </lineage>
</organism>
<dbReference type="AlphaFoldDB" id="A0AAE0D7J9"/>
<evidence type="ECO:0000313" key="3">
    <source>
        <dbReference type="Proteomes" id="UP001281614"/>
    </source>
</evidence>
<reference evidence="2" key="1">
    <citation type="submission" date="2023-02" db="EMBL/GenBank/DDBJ databases">
        <title>Colletotrichum kahawae CIFC_Que2 genome sequencing and assembly.</title>
        <authorList>
            <person name="Baroncelli R."/>
        </authorList>
    </citation>
    <scope>NUCLEOTIDE SEQUENCE</scope>
    <source>
        <strain evidence="2">CIFC_Que2</strain>
    </source>
</reference>
<feature type="region of interest" description="Disordered" evidence="1">
    <location>
        <begin position="13"/>
        <end position="84"/>
    </location>
</feature>
<feature type="compositionally biased region" description="Polar residues" evidence="1">
    <location>
        <begin position="13"/>
        <end position="22"/>
    </location>
</feature>
<comment type="caution">
    <text evidence="2">The sequence shown here is derived from an EMBL/GenBank/DDBJ whole genome shotgun (WGS) entry which is preliminary data.</text>
</comment>
<evidence type="ECO:0000256" key="1">
    <source>
        <dbReference type="SAM" id="MobiDB-lite"/>
    </source>
</evidence>
<protein>
    <submittedName>
        <fullName evidence="2">Uncharacterized protein</fullName>
    </submittedName>
</protein>
<dbReference type="EMBL" id="VYYT01000146">
    <property type="protein sequence ID" value="KAK2763400.1"/>
    <property type="molecule type" value="Genomic_DNA"/>
</dbReference>
<feature type="compositionally biased region" description="Basic and acidic residues" evidence="1">
    <location>
        <begin position="72"/>
        <end position="84"/>
    </location>
</feature>
<proteinExistence type="predicted"/>
<accession>A0AAE0D7J9</accession>
<dbReference type="Proteomes" id="UP001281614">
    <property type="component" value="Unassembled WGS sequence"/>
</dbReference>
<sequence length="84" mass="9460">MLFRRIAIEMPLNLNNPTTPDSMINPERDTQQNPTSLQMPGHGVSRSVAGGGSYLACPSNWDHRPAKFPGRRAGELNDRRWQED</sequence>
<keyword evidence="3" id="KW-1185">Reference proteome</keyword>
<evidence type="ECO:0000313" key="2">
    <source>
        <dbReference type="EMBL" id="KAK2763400.1"/>
    </source>
</evidence>
<name>A0AAE0D7J9_COLKA</name>